<evidence type="ECO:0000313" key="3">
    <source>
        <dbReference type="EMBL" id="MDR7273625.1"/>
    </source>
</evidence>
<dbReference type="EMBL" id="JAVDYB010000001">
    <property type="protein sequence ID" value="MDR7273625.1"/>
    <property type="molecule type" value="Genomic_DNA"/>
</dbReference>
<gene>
    <name evidence="3" type="ORF">J2S41_000403</name>
</gene>
<dbReference type="SUPFAM" id="SSF89733">
    <property type="entry name" value="L-sulfolactate dehydrogenase-like"/>
    <property type="match status" value="1"/>
</dbReference>
<evidence type="ECO:0000313" key="4">
    <source>
        <dbReference type="Proteomes" id="UP001183643"/>
    </source>
</evidence>
<dbReference type="RefSeq" id="WP_310362240.1">
    <property type="nucleotide sequence ID" value="NZ_JAVDYB010000001.1"/>
</dbReference>
<accession>A0AAE3YJL9</accession>
<comment type="similarity">
    <text evidence="1">Belongs to the LDH2/MDH2 oxidoreductase family.</text>
</comment>
<dbReference type="InterPro" id="IPR036111">
    <property type="entry name" value="Mal/L-sulfo/L-lacto_DH-like_sf"/>
</dbReference>
<protein>
    <submittedName>
        <fullName evidence="3">Ureidoglycolate dehydrogenase (NAD+)/L-2-hydroxycarboxylate dehydrogenase (NAD+)</fullName>
        <ecNumber evidence="3">1.1.1.337</ecNumber>
        <ecNumber evidence="3">1.1.1.350</ecNumber>
    </submittedName>
</protein>
<organism evidence="3 4">
    <name type="scientific">Catenuloplanes atrovinosus</name>
    <dbReference type="NCBI Taxonomy" id="137266"/>
    <lineage>
        <taxon>Bacteria</taxon>
        <taxon>Bacillati</taxon>
        <taxon>Actinomycetota</taxon>
        <taxon>Actinomycetes</taxon>
        <taxon>Micromonosporales</taxon>
        <taxon>Micromonosporaceae</taxon>
        <taxon>Catenuloplanes</taxon>
    </lineage>
</organism>
<dbReference type="Gene3D" id="1.10.1530.10">
    <property type="match status" value="1"/>
</dbReference>
<dbReference type="EC" id="1.1.1.337" evidence="3"/>
<dbReference type="Pfam" id="PF02615">
    <property type="entry name" value="Ldh_2"/>
    <property type="match status" value="1"/>
</dbReference>
<proteinExistence type="inferred from homology"/>
<sequence length="338" mass="34647">MATLTVRELTRLAVGVLVRHGFSPGEAARSAEEFVAAELAGVRSHGLGKLALLNLGDPLAEPVFDERGAVLRVDGSGGSGLRVMPRVADRLVRMARANGAAVAAVRNFSRYGALSPYTERVARHGLIAVLCNTAGPPVVAPFGAASAVTGTNPICFSFPAADGPHTADFATAAAVWGEIRQAALEGRDLPAGPFLDGTGAVTTSPERVESVRAFGDARGFALNLAVEILAGPAIGAAAGTRIHTEFDCGAFMAVLDPEWLGAGGSFAHGLAALLDDVRAARPAGAAPVRAPGDRAPGRIDVAGRQDEPVEVPDATIGLLTARADGVDDHRMAGDPRYT</sequence>
<dbReference type="EC" id="1.1.1.350" evidence="3"/>
<evidence type="ECO:0000256" key="2">
    <source>
        <dbReference type="ARBA" id="ARBA00023002"/>
    </source>
</evidence>
<reference evidence="3" key="1">
    <citation type="submission" date="2023-07" db="EMBL/GenBank/DDBJ databases">
        <title>Sequencing the genomes of 1000 actinobacteria strains.</title>
        <authorList>
            <person name="Klenk H.-P."/>
        </authorList>
    </citation>
    <scope>NUCLEOTIDE SEQUENCE</scope>
    <source>
        <strain evidence="3">DSM 44707</strain>
    </source>
</reference>
<name>A0AAE3YJL9_9ACTN</name>
<keyword evidence="2 3" id="KW-0560">Oxidoreductase</keyword>
<dbReference type="Gene3D" id="3.30.1370.60">
    <property type="entry name" value="Hypothetical oxidoreductase yiak, domain 2"/>
    <property type="match status" value="1"/>
</dbReference>
<dbReference type="GO" id="GO:0102443">
    <property type="term" value="F:L-2-hydroxycarboxylate dehydrogenase (NAD+) activity"/>
    <property type="evidence" value="ECO:0007669"/>
    <property type="project" value="UniProtKB-EC"/>
</dbReference>
<evidence type="ECO:0000256" key="1">
    <source>
        <dbReference type="ARBA" id="ARBA00006056"/>
    </source>
</evidence>
<comment type="caution">
    <text evidence="3">The sequence shown here is derived from an EMBL/GenBank/DDBJ whole genome shotgun (WGS) entry which is preliminary data.</text>
</comment>
<dbReference type="InterPro" id="IPR043144">
    <property type="entry name" value="Mal/L-sulf/L-lact_DH-like_ah"/>
</dbReference>
<dbReference type="PANTHER" id="PTHR11091:SF0">
    <property type="entry name" value="MALATE DEHYDROGENASE"/>
    <property type="match status" value="1"/>
</dbReference>
<dbReference type="AlphaFoldDB" id="A0AAE3YJL9"/>
<dbReference type="InterPro" id="IPR003767">
    <property type="entry name" value="Malate/L-lactate_DH-like"/>
</dbReference>
<dbReference type="PANTHER" id="PTHR11091">
    <property type="entry name" value="OXIDOREDUCTASE-RELATED"/>
    <property type="match status" value="1"/>
</dbReference>
<dbReference type="InterPro" id="IPR043143">
    <property type="entry name" value="Mal/L-sulf/L-lact_DH-like_NADP"/>
</dbReference>
<dbReference type="Proteomes" id="UP001183643">
    <property type="component" value="Unassembled WGS sequence"/>
</dbReference>
<keyword evidence="4" id="KW-1185">Reference proteome</keyword>